<dbReference type="Gene3D" id="3.40.50.720">
    <property type="entry name" value="NAD(P)-binding Rossmann-like Domain"/>
    <property type="match status" value="1"/>
</dbReference>
<dbReference type="FunFam" id="3.40.50.10860:FF:000005">
    <property type="entry name" value="C-1-tetrahydrofolate synthase, cytoplasmic, putative"/>
    <property type="match status" value="1"/>
</dbReference>
<keyword evidence="11 12" id="KW-0511">Multifunctional enzyme</keyword>
<evidence type="ECO:0000256" key="4">
    <source>
        <dbReference type="ARBA" id="ARBA00022605"/>
    </source>
</evidence>
<gene>
    <name evidence="12" type="primary">folD</name>
    <name evidence="15" type="ORF">SAMN05443507_11831</name>
</gene>
<dbReference type="STRING" id="1830138.SAMN05443507_11831"/>
<keyword evidence="3 12" id="KW-0554">One-carbon metabolism</keyword>
<feature type="domain" description="Tetrahydrofolate dehydrogenase/cyclohydrolase NAD(P)-binding" evidence="14">
    <location>
        <begin position="138"/>
        <end position="279"/>
    </location>
</feature>
<dbReference type="EC" id="1.5.1.5" evidence="12"/>
<dbReference type="InterPro" id="IPR036291">
    <property type="entry name" value="NAD(P)-bd_dom_sf"/>
</dbReference>
<comment type="similarity">
    <text evidence="12">Belongs to the tetrahydrofolate dehydrogenase/cyclohydrolase family.</text>
</comment>
<dbReference type="PANTHER" id="PTHR48099:SF5">
    <property type="entry name" value="C-1-TETRAHYDROFOLATE SYNTHASE, CYTOPLASMIC"/>
    <property type="match status" value="1"/>
</dbReference>
<evidence type="ECO:0000256" key="2">
    <source>
        <dbReference type="ARBA" id="ARBA00011738"/>
    </source>
</evidence>
<dbReference type="GO" id="GO:0004488">
    <property type="term" value="F:methylenetetrahydrofolate dehydrogenase (NADP+) activity"/>
    <property type="evidence" value="ECO:0007669"/>
    <property type="project" value="UniProtKB-UniRule"/>
</dbReference>
<dbReference type="InterPro" id="IPR020631">
    <property type="entry name" value="THF_DH/CycHdrlase_NAD-bd_dom"/>
</dbReference>
<dbReference type="PRINTS" id="PR00085">
    <property type="entry name" value="THFDHDRGNASE"/>
</dbReference>
<feature type="binding site" evidence="12">
    <location>
        <position position="230"/>
    </location>
    <ligand>
        <name>NADP(+)</name>
        <dbReference type="ChEBI" id="CHEBI:58349"/>
    </ligand>
</feature>
<dbReference type="UniPathway" id="UPA00193"/>
<evidence type="ECO:0000256" key="7">
    <source>
        <dbReference type="ARBA" id="ARBA00022857"/>
    </source>
</evidence>
<dbReference type="InterPro" id="IPR000672">
    <property type="entry name" value="THF_DH/CycHdrlase"/>
</dbReference>
<dbReference type="Proteomes" id="UP000184016">
    <property type="component" value="Unassembled WGS sequence"/>
</dbReference>
<proteinExistence type="inferred from homology"/>
<protein>
    <recommendedName>
        <fullName evidence="12">Bifunctional protein FolD</fullName>
    </recommendedName>
    <domain>
        <recommendedName>
            <fullName evidence="12">Methylenetetrahydrofolate dehydrogenase</fullName>
            <ecNumber evidence="12">1.5.1.5</ecNumber>
        </recommendedName>
    </domain>
    <domain>
        <recommendedName>
            <fullName evidence="12">Methenyltetrahydrofolate cyclohydrolase</fullName>
            <ecNumber evidence="12">3.5.4.9</ecNumber>
        </recommendedName>
    </domain>
</protein>
<dbReference type="AlphaFoldDB" id="A0A1M6U1H7"/>
<dbReference type="Gene3D" id="3.40.50.10860">
    <property type="entry name" value="Leucine Dehydrogenase, chain A, domain 1"/>
    <property type="match status" value="1"/>
</dbReference>
<sequence>MAHLLYGKPVADQMKQQIREQVNSLSHRHIQVKMVAALVEGDAASLCYARSKVRMAEKLGIECMLHIFPARVTEQRVIEQIHAWNQDHTIHGIILELPLPHHLESWRILQEIDPFKDIDGLTEKNALANMLGTPGIYPATPLACLKMLDHYGVPLRKRNVTLVGCGRTVGMPLLHQLIRRGATVTACHAETRDIGEHLQRAEIAFVAVGKAGLIQPEMCHPGLIIIDAGINQDKNGQIAGDTAPEVAEVVHALTPTPGGVGSVTTMQIFANLLEAVEYQYSLMVHPTS</sequence>
<comment type="caution">
    <text evidence="12">Lacks conserved residue(s) required for the propagation of feature annotation.</text>
</comment>
<keyword evidence="5 12" id="KW-0658">Purine biosynthesis</keyword>
<evidence type="ECO:0000256" key="11">
    <source>
        <dbReference type="ARBA" id="ARBA00023268"/>
    </source>
</evidence>
<dbReference type="InterPro" id="IPR046346">
    <property type="entry name" value="Aminoacid_DH-like_N_sf"/>
</dbReference>
<dbReference type="RefSeq" id="WP_072874587.1">
    <property type="nucleotide sequence ID" value="NZ_FRAF01000018.1"/>
</dbReference>
<dbReference type="GO" id="GO:0006164">
    <property type="term" value="P:purine nucleotide biosynthetic process"/>
    <property type="evidence" value="ECO:0007669"/>
    <property type="project" value="UniProtKB-KW"/>
</dbReference>
<keyword evidence="16" id="KW-1185">Reference proteome</keyword>
<evidence type="ECO:0000259" key="13">
    <source>
        <dbReference type="Pfam" id="PF00763"/>
    </source>
</evidence>
<dbReference type="PANTHER" id="PTHR48099">
    <property type="entry name" value="C-1-TETRAHYDROFOLATE SYNTHASE, CYTOPLASMIC-RELATED"/>
    <property type="match status" value="1"/>
</dbReference>
<dbReference type="EC" id="3.5.4.9" evidence="12"/>
<dbReference type="GO" id="GO:0000105">
    <property type="term" value="P:L-histidine biosynthetic process"/>
    <property type="evidence" value="ECO:0007669"/>
    <property type="project" value="UniProtKB-KW"/>
</dbReference>
<comment type="function">
    <text evidence="12">Catalyzes the oxidation of 5,10-methylenetetrahydrofolate to 5,10-methenyltetrahydrofolate and then the hydrolysis of 5,10-methenyltetrahydrofolate to 10-formyltetrahydrofolate.</text>
</comment>
<dbReference type="HAMAP" id="MF_01576">
    <property type="entry name" value="THF_DHG_CYH"/>
    <property type="match status" value="1"/>
</dbReference>
<keyword evidence="6 12" id="KW-0378">Hydrolase</keyword>
<comment type="catalytic activity">
    <reaction evidence="12">
        <text>(6R)-5,10-methenyltetrahydrofolate + H2O = (6R)-10-formyltetrahydrofolate + H(+)</text>
        <dbReference type="Rhea" id="RHEA:23700"/>
        <dbReference type="ChEBI" id="CHEBI:15377"/>
        <dbReference type="ChEBI" id="CHEBI:15378"/>
        <dbReference type="ChEBI" id="CHEBI:57455"/>
        <dbReference type="ChEBI" id="CHEBI:195366"/>
        <dbReference type="EC" id="3.5.4.9"/>
    </reaction>
</comment>
<dbReference type="GO" id="GO:0004477">
    <property type="term" value="F:methenyltetrahydrofolate cyclohydrolase activity"/>
    <property type="evidence" value="ECO:0007669"/>
    <property type="project" value="UniProtKB-UniRule"/>
</dbReference>
<keyword evidence="10 12" id="KW-0486">Methionine biosynthesis</keyword>
<evidence type="ECO:0000256" key="8">
    <source>
        <dbReference type="ARBA" id="ARBA00023002"/>
    </source>
</evidence>
<evidence type="ECO:0000256" key="9">
    <source>
        <dbReference type="ARBA" id="ARBA00023102"/>
    </source>
</evidence>
<reference evidence="16" key="1">
    <citation type="submission" date="2016-11" db="EMBL/GenBank/DDBJ databases">
        <authorList>
            <person name="Varghese N."/>
            <person name="Submissions S."/>
        </authorList>
    </citation>
    <scope>NUCLEOTIDE SEQUENCE [LARGE SCALE GENOMIC DNA]</scope>
    <source>
        <strain evidence="16">USBA-503</strain>
    </source>
</reference>
<dbReference type="OrthoDB" id="9803580at2"/>
<dbReference type="GO" id="GO:0035999">
    <property type="term" value="P:tetrahydrofolate interconversion"/>
    <property type="evidence" value="ECO:0007669"/>
    <property type="project" value="UniProtKB-UniRule"/>
</dbReference>
<evidence type="ECO:0000313" key="15">
    <source>
        <dbReference type="EMBL" id="SHK63000.1"/>
    </source>
</evidence>
<keyword evidence="7 12" id="KW-0521">NADP</keyword>
<accession>A0A1M6U1H7</accession>
<dbReference type="Pfam" id="PF02882">
    <property type="entry name" value="THF_DHG_CYH_C"/>
    <property type="match status" value="1"/>
</dbReference>
<dbReference type="GO" id="GO:0005829">
    <property type="term" value="C:cytosol"/>
    <property type="evidence" value="ECO:0007669"/>
    <property type="project" value="TreeGrafter"/>
</dbReference>
<name>A0A1M6U1H7_9BACL</name>
<evidence type="ECO:0000256" key="3">
    <source>
        <dbReference type="ARBA" id="ARBA00022563"/>
    </source>
</evidence>
<evidence type="ECO:0000256" key="5">
    <source>
        <dbReference type="ARBA" id="ARBA00022755"/>
    </source>
</evidence>
<evidence type="ECO:0000256" key="10">
    <source>
        <dbReference type="ARBA" id="ARBA00023167"/>
    </source>
</evidence>
<comment type="catalytic activity">
    <reaction evidence="12">
        <text>(6R)-5,10-methylene-5,6,7,8-tetrahydrofolate + NADP(+) = (6R)-5,10-methenyltetrahydrofolate + NADPH</text>
        <dbReference type="Rhea" id="RHEA:22812"/>
        <dbReference type="ChEBI" id="CHEBI:15636"/>
        <dbReference type="ChEBI" id="CHEBI:57455"/>
        <dbReference type="ChEBI" id="CHEBI:57783"/>
        <dbReference type="ChEBI" id="CHEBI:58349"/>
        <dbReference type="EC" id="1.5.1.5"/>
    </reaction>
</comment>
<comment type="subunit">
    <text evidence="2 12">Homodimer.</text>
</comment>
<evidence type="ECO:0000313" key="16">
    <source>
        <dbReference type="Proteomes" id="UP000184016"/>
    </source>
</evidence>
<evidence type="ECO:0000256" key="6">
    <source>
        <dbReference type="ARBA" id="ARBA00022801"/>
    </source>
</evidence>
<dbReference type="GO" id="GO:0009086">
    <property type="term" value="P:methionine biosynthetic process"/>
    <property type="evidence" value="ECO:0007669"/>
    <property type="project" value="UniProtKB-KW"/>
</dbReference>
<dbReference type="EMBL" id="FRAF01000018">
    <property type="protein sequence ID" value="SHK63000.1"/>
    <property type="molecule type" value="Genomic_DNA"/>
</dbReference>
<keyword evidence="4 12" id="KW-0028">Amino-acid biosynthesis</keyword>
<evidence type="ECO:0000256" key="12">
    <source>
        <dbReference type="HAMAP-Rule" id="MF_01576"/>
    </source>
</evidence>
<dbReference type="SUPFAM" id="SSF53223">
    <property type="entry name" value="Aminoacid dehydrogenase-like, N-terminal domain"/>
    <property type="match status" value="1"/>
</dbReference>
<feature type="binding site" evidence="12">
    <location>
        <begin position="164"/>
        <end position="166"/>
    </location>
    <ligand>
        <name>NADP(+)</name>
        <dbReference type="ChEBI" id="CHEBI:58349"/>
    </ligand>
</feature>
<dbReference type="CDD" id="cd01080">
    <property type="entry name" value="NAD_bind_m-THF_DH_Cyclohyd"/>
    <property type="match status" value="1"/>
</dbReference>
<organism evidence="15 16">
    <name type="scientific">Alicyclobacillus tolerans</name>
    <dbReference type="NCBI Taxonomy" id="90970"/>
    <lineage>
        <taxon>Bacteria</taxon>
        <taxon>Bacillati</taxon>
        <taxon>Bacillota</taxon>
        <taxon>Bacilli</taxon>
        <taxon>Bacillales</taxon>
        <taxon>Alicyclobacillaceae</taxon>
        <taxon>Alicyclobacillus</taxon>
    </lineage>
</organism>
<evidence type="ECO:0000259" key="14">
    <source>
        <dbReference type="Pfam" id="PF02882"/>
    </source>
</evidence>
<comment type="pathway">
    <text evidence="1 12">One-carbon metabolism; tetrahydrofolate interconversion.</text>
</comment>
<evidence type="ECO:0000256" key="1">
    <source>
        <dbReference type="ARBA" id="ARBA00004777"/>
    </source>
</evidence>
<feature type="domain" description="Tetrahydrofolate dehydrogenase/cyclohydrolase catalytic" evidence="13">
    <location>
        <begin position="5"/>
        <end position="119"/>
    </location>
</feature>
<dbReference type="InterPro" id="IPR020630">
    <property type="entry name" value="THF_DH/CycHdrlase_cat_dom"/>
</dbReference>
<keyword evidence="8 12" id="KW-0560">Oxidoreductase</keyword>
<keyword evidence="9 12" id="KW-0368">Histidine biosynthesis</keyword>
<dbReference type="Pfam" id="PF00763">
    <property type="entry name" value="THF_DHG_CYH"/>
    <property type="match status" value="1"/>
</dbReference>
<dbReference type="SUPFAM" id="SSF51735">
    <property type="entry name" value="NAD(P)-binding Rossmann-fold domains"/>
    <property type="match status" value="1"/>
</dbReference>